<dbReference type="EMBL" id="CADCUS010000133">
    <property type="protein sequence ID" value="CAA9390758.1"/>
    <property type="molecule type" value="Genomic_DNA"/>
</dbReference>
<feature type="non-terminal residue" evidence="2">
    <location>
        <position position="1"/>
    </location>
</feature>
<dbReference type="AlphaFoldDB" id="A0A6J4NKK0"/>
<evidence type="ECO:0000256" key="1">
    <source>
        <dbReference type="SAM" id="MobiDB-lite"/>
    </source>
</evidence>
<feature type="non-terminal residue" evidence="2">
    <location>
        <position position="109"/>
    </location>
</feature>
<feature type="region of interest" description="Disordered" evidence="1">
    <location>
        <begin position="1"/>
        <end position="109"/>
    </location>
</feature>
<name>A0A6J4NKK0_9PSEU</name>
<feature type="compositionally biased region" description="Basic residues" evidence="1">
    <location>
        <begin position="15"/>
        <end position="32"/>
    </location>
</feature>
<feature type="compositionally biased region" description="Basic residues" evidence="1">
    <location>
        <begin position="51"/>
        <end position="71"/>
    </location>
</feature>
<evidence type="ECO:0000313" key="2">
    <source>
        <dbReference type="EMBL" id="CAA9390758.1"/>
    </source>
</evidence>
<sequence>VLRDGQRLHPAGGPVRRRAHGERAHHGRRRVARPGPRDPGALRDAAATPSARRRRRHRAAGQRLARGRPRRPVLERHHPPAPDPAPGDRPVAGRTGARGPPVAPLALRL</sequence>
<protein>
    <submittedName>
        <fullName evidence="2">Uncharacterized protein</fullName>
    </submittedName>
</protein>
<reference evidence="2" key="1">
    <citation type="submission" date="2020-02" db="EMBL/GenBank/DDBJ databases">
        <authorList>
            <person name="Meier V. D."/>
        </authorList>
    </citation>
    <scope>NUCLEOTIDE SEQUENCE</scope>
    <source>
        <strain evidence="2">AVDCRST_MAG66</strain>
    </source>
</reference>
<accession>A0A6J4NKK0</accession>
<gene>
    <name evidence="2" type="ORF">AVDCRST_MAG66-884</name>
</gene>
<proteinExistence type="predicted"/>
<organism evidence="2">
    <name type="scientific">uncultured Pseudonocardia sp</name>
    <dbReference type="NCBI Taxonomy" id="211455"/>
    <lineage>
        <taxon>Bacteria</taxon>
        <taxon>Bacillati</taxon>
        <taxon>Actinomycetota</taxon>
        <taxon>Actinomycetes</taxon>
        <taxon>Pseudonocardiales</taxon>
        <taxon>Pseudonocardiaceae</taxon>
        <taxon>Pseudonocardia</taxon>
        <taxon>environmental samples</taxon>
    </lineage>
</organism>